<protein>
    <submittedName>
        <fullName evidence="2">Uncharacterized protein</fullName>
    </submittedName>
</protein>
<evidence type="ECO:0000313" key="3">
    <source>
        <dbReference type="Proteomes" id="UP001629214"/>
    </source>
</evidence>
<sequence>MATSTLDLDVLPISDRQLNKGHDNHALGPSDTSDSGSDMTNIATEADSDSAGTGERASIERGSRDRAPETPESVEQVASDNESGEDIVAADERELEKQTDSVKDAKKLKRDRDLDDALEDTFPASDPINLTPEPPKKVAKGPNSN</sequence>
<feature type="compositionally biased region" description="Basic and acidic residues" evidence="1">
    <location>
        <begin position="90"/>
        <end position="115"/>
    </location>
</feature>
<feature type="region of interest" description="Disordered" evidence="1">
    <location>
        <begin position="1"/>
        <end position="145"/>
    </location>
</feature>
<evidence type="ECO:0000256" key="1">
    <source>
        <dbReference type="SAM" id="MobiDB-lite"/>
    </source>
</evidence>
<feature type="compositionally biased region" description="Basic and acidic residues" evidence="1">
    <location>
        <begin position="57"/>
        <end position="69"/>
    </location>
</feature>
<accession>A0ABW8Z976</accession>
<dbReference type="EMBL" id="JAQQFR010000009">
    <property type="protein sequence ID" value="MFL9879672.1"/>
    <property type="molecule type" value="Genomic_DNA"/>
</dbReference>
<gene>
    <name evidence="2" type="ORF">PQR63_14830</name>
</gene>
<dbReference type="RefSeq" id="WP_408168761.1">
    <property type="nucleotide sequence ID" value="NZ_JAQQFR010000009.1"/>
</dbReference>
<comment type="caution">
    <text evidence="2">The sequence shown here is derived from an EMBL/GenBank/DDBJ whole genome shotgun (WGS) entry which is preliminary data.</text>
</comment>
<proteinExistence type="predicted"/>
<organism evidence="2 3">
    <name type="scientific">Herbaspirillum rhizosphaerae</name>
    <dbReference type="NCBI Taxonomy" id="346179"/>
    <lineage>
        <taxon>Bacteria</taxon>
        <taxon>Pseudomonadati</taxon>
        <taxon>Pseudomonadota</taxon>
        <taxon>Betaproteobacteria</taxon>
        <taxon>Burkholderiales</taxon>
        <taxon>Oxalobacteraceae</taxon>
        <taxon>Herbaspirillum</taxon>
    </lineage>
</organism>
<reference evidence="2 3" key="1">
    <citation type="journal article" date="2024" name="Chem. Sci.">
        <title>Discovery of megapolipeptins by genome mining of a Burkholderiales bacteria collection.</title>
        <authorList>
            <person name="Paulo B.S."/>
            <person name="Recchia M.J.J."/>
            <person name="Lee S."/>
            <person name="Fergusson C.H."/>
            <person name="Romanowski S.B."/>
            <person name="Hernandez A."/>
            <person name="Krull N."/>
            <person name="Liu D.Y."/>
            <person name="Cavanagh H."/>
            <person name="Bos A."/>
            <person name="Gray C.A."/>
            <person name="Murphy B.T."/>
            <person name="Linington R.G."/>
            <person name="Eustaquio A.S."/>
        </authorList>
    </citation>
    <scope>NUCLEOTIDE SEQUENCE [LARGE SCALE GENOMIC DNA]</scope>
    <source>
        <strain evidence="2 3">RL21-008-BIB-B</strain>
    </source>
</reference>
<name>A0ABW8Z976_9BURK</name>
<feature type="compositionally biased region" description="Polar residues" evidence="1">
    <location>
        <begin position="30"/>
        <end position="43"/>
    </location>
</feature>
<dbReference type="Proteomes" id="UP001629214">
    <property type="component" value="Unassembled WGS sequence"/>
</dbReference>
<evidence type="ECO:0000313" key="2">
    <source>
        <dbReference type="EMBL" id="MFL9879672.1"/>
    </source>
</evidence>
<keyword evidence="3" id="KW-1185">Reference proteome</keyword>